<gene>
    <name evidence="8" type="ORF">C1H46_022261</name>
</gene>
<dbReference type="SUPFAM" id="SSF54171">
    <property type="entry name" value="DNA-binding domain"/>
    <property type="match status" value="1"/>
</dbReference>
<dbReference type="Proteomes" id="UP000315295">
    <property type="component" value="Unassembled WGS sequence"/>
</dbReference>
<keyword evidence="3" id="KW-0238">DNA-binding</keyword>
<dbReference type="GO" id="GO:0003677">
    <property type="term" value="F:DNA binding"/>
    <property type="evidence" value="ECO:0007669"/>
    <property type="project" value="UniProtKB-KW"/>
</dbReference>
<keyword evidence="4" id="KW-0804">Transcription</keyword>
<protein>
    <recommendedName>
        <fullName evidence="7">AP2/ERF domain-containing protein</fullName>
    </recommendedName>
</protein>
<dbReference type="SMART" id="SM00380">
    <property type="entry name" value="AP2"/>
    <property type="match status" value="1"/>
</dbReference>
<dbReference type="GO" id="GO:0071763">
    <property type="term" value="P:nuclear membrane organization"/>
    <property type="evidence" value="ECO:0007669"/>
    <property type="project" value="TreeGrafter"/>
</dbReference>
<dbReference type="InterPro" id="IPR001471">
    <property type="entry name" value="AP2/ERF_dom"/>
</dbReference>
<accession>A0A540M097</accession>
<dbReference type="PROSITE" id="PS51032">
    <property type="entry name" value="AP2_ERF"/>
    <property type="match status" value="1"/>
</dbReference>
<proteinExistence type="predicted"/>
<dbReference type="EMBL" id="VIEB01000399">
    <property type="protein sequence ID" value="TQD92175.1"/>
    <property type="molecule type" value="Genomic_DNA"/>
</dbReference>
<feature type="compositionally biased region" description="Polar residues" evidence="6">
    <location>
        <begin position="265"/>
        <end position="279"/>
    </location>
</feature>
<keyword evidence="5" id="KW-0539">Nucleus</keyword>
<feature type="compositionally biased region" description="Basic and acidic residues" evidence="6">
    <location>
        <begin position="1"/>
        <end position="12"/>
    </location>
</feature>
<feature type="region of interest" description="Disordered" evidence="6">
    <location>
        <begin position="174"/>
        <end position="202"/>
    </location>
</feature>
<dbReference type="InterPro" id="IPR036955">
    <property type="entry name" value="AP2/ERF_dom_sf"/>
</dbReference>
<feature type="region of interest" description="Disordered" evidence="6">
    <location>
        <begin position="231"/>
        <end position="303"/>
    </location>
</feature>
<feature type="domain" description="AP2/ERF" evidence="7">
    <location>
        <begin position="269"/>
        <end position="332"/>
    </location>
</feature>
<evidence type="ECO:0000313" key="8">
    <source>
        <dbReference type="EMBL" id="TQD92175.1"/>
    </source>
</evidence>
<reference evidence="8 9" key="1">
    <citation type="journal article" date="2019" name="G3 (Bethesda)">
        <title>Sequencing of a Wild Apple (Malus baccata) Genome Unravels the Differences Between Cultivated and Wild Apple Species Regarding Disease Resistance and Cold Tolerance.</title>
        <authorList>
            <person name="Chen X."/>
        </authorList>
    </citation>
    <scope>NUCLEOTIDE SEQUENCE [LARGE SCALE GENOMIC DNA]</scope>
    <source>
        <strain evidence="9">cv. Shandingzi</strain>
        <tissue evidence="8">Leaves</tissue>
    </source>
</reference>
<dbReference type="PANTHER" id="PTHR33416">
    <property type="entry name" value="NUCLEAR PORE COMPLEX PROTEIN NUP1"/>
    <property type="match status" value="1"/>
</dbReference>
<dbReference type="Gene3D" id="3.30.730.10">
    <property type="entry name" value="AP2/ERF domain"/>
    <property type="match status" value="1"/>
</dbReference>
<dbReference type="CDD" id="cd00018">
    <property type="entry name" value="AP2"/>
    <property type="match status" value="1"/>
</dbReference>
<evidence type="ECO:0000256" key="4">
    <source>
        <dbReference type="ARBA" id="ARBA00023163"/>
    </source>
</evidence>
<evidence type="ECO:0000256" key="3">
    <source>
        <dbReference type="ARBA" id="ARBA00023125"/>
    </source>
</evidence>
<evidence type="ECO:0000256" key="6">
    <source>
        <dbReference type="SAM" id="MobiDB-lite"/>
    </source>
</evidence>
<dbReference type="GO" id="GO:0005635">
    <property type="term" value="C:nuclear envelope"/>
    <property type="evidence" value="ECO:0007669"/>
    <property type="project" value="TreeGrafter"/>
</dbReference>
<dbReference type="PANTHER" id="PTHR33416:SF20">
    <property type="entry name" value="NUCLEAR PORE COMPLEX PROTEIN NUP1"/>
    <property type="match status" value="1"/>
</dbReference>
<organism evidence="8 9">
    <name type="scientific">Malus baccata</name>
    <name type="common">Siberian crab apple</name>
    <name type="synonym">Pyrus baccata</name>
    <dbReference type="NCBI Taxonomy" id="106549"/>
    <lineage>
        <taxon>Eukaryota</taxon>
        <taxon>Viridiplantae</taxon>
        <taxon>Streptophyta</taxon>
        <taxon>Embryophyta</taxon>
        <taxon>Tracheophyta</taxon>
        <taxon>Spermatophyta</taxon>
        <taxon>Magnoliopsida</taxon>
        <taxon>eudicotyledons</taxon>
        <taxon>Gunneridae</taxon>
        <taxon>Pentapetalae</taxon>
        <taxon>rosids</taxon>
        <taxon>fabids</taxon>
        <taxon>Rosales</taxon>
        <taxon>Rosaceae</taxon>
        <taxon>Amygdaloideae</taxon>
        <taxon>Maleae</taxon>
        <taxon>Malus</taxon>
    </lineage>
</organism>
<evidence type="ECO:0000256" key="5">
    <source>
        <dbReference type="ARBA" id="ARBA00023242"/>
    </source>
</evidence>
<dbReference type="GO" id="GO:0016973">
    <property type="term" value="P:poly(A)+ mRNA export from nucleus"/>
    <property type="evidence" value="ECO:0007669"/>
    <property type="project" value="TreeGrafter"/>
</dbReference>
<feature type="compositionally biased region" description="Basic and acidic residues" evidence="6">
    <location>
        <begin position="183"/>
        <end position="192"/>
    </location>
</feature>
<comment type="subcellular location">
    <subcellularLocation>
        <location evidence="1">Nucleus</location>
    </subcellularLocation>
</comment>
<evidence type="ECO:0000256" key="2">
    <source>
        <dbReference type="ARBA" id="ARBA00023015"/>
    </source>
</evidence>
<feature type="compositionally biased region" description="Polar residues" evidence="6">
    <location>
        <begin position="292"/>
        <end position="303"/>
    </location>
</feature>
<comment type="caution">
    <text evidence="8">The sequence shown here is derived from an EMBL/GenBank/DDBJ whole genome shotgun (WGS) entry which is preliminary data.</text>
</comment>
<name>A0A540M097_MALBA</name>
<sequence>MASPAREEKQKQAYEGLGVGGKFQKTPFRRTTQATPYDRPPTTLRNPSAANDGWLSKLVDPAQRLISTSAHRLFSSVFRKRLPPPQSPSTGVNHEANMKEKEEVTMDLSGVLKGTIDQCSDPSHPSTTDDGGKLTDLQQILEQKTFTRSEIDRLTALLHSRTVDMPIENLEKRSEGIPSKSAVPHDGKEEFPKTPLLDKNGIDSRLASNPVVSTSVLDEDVASPAELTKAYMGSRPSKESPSMLGLRSQTHHEDSPILSSVPFPSKSSMMSLVPRNSGSEGAPPNGFVTPRSRGSQPSGSKQGTFNTAIEAAKAYDRAAFKLRRAKAILNFPLEVGKVESVVKMVMDKRVLVDMVKTQKQAHLKWVCTKHLQQLMRCPSTPPPIAVATVFAIFVVMTSPSAGVKKSSAVQKKLQRMSQNVSEAILSLKNSLNLDSASDSATASLDGHPAMLIQEVSEHEHQGC</sequence>
<evidence type="ECO:0000256" key="1">
    <source>
        <dbReference type="ARBA" id="ARBA00004123"/>
    </source>
</evidence>
<keyword evidence="2" id="KW-0805">Transcription regulation</keyword>
<feature type="region of interest" description="Disordered" evidence="6">
    <location>
        <begin position="1"/>
        <end position="53"/>
    </location>
</feature>
<dbReference type="InterPro" id="IPR016177">
    <property type="entry name" value="DNA-bd_dom_sf"/>
</dbReference>
<keyword evidence="9" id="KW-1185">Reference proteome</keyword>
<dbReference type="GO" id="GO:0003700">
    <property type="term" value="F:DNA-binding transcription factor activity"/>
    <property type="evidence" value="ECO:0007669"/>
    <property type="project" value="InterPro"/>
</dbReference>
<dbReference type="AlphaFoldDB" id="A0A540M097"/>
<evidence type="ECO:0000259" key="7">
    <source>
        <dbReference type="PROSITE" id="PS51032"/>
    </source>
</evidence>
<evidence type="ECO:0000313" key="9">
    <source>
        <dbReference type="Proteomes" id="UP000315295"/>
    </source>
</evidence>
<dbReference type="STRING" id="106549.A0A540M097"/>